<feature type="transmembrane region" description="Helical" evidence="7">
    <location>
        <begin position="251"/>
        <end position="270"/>
    </location>
</feature>
<dbReference type="PANTHER" id="PTHR30106">
    <property type="entry name" value="INNER MEMBRANE PROTEIN YEIH-RELATED"/>
    <property type="match status" value="1"/>
</dbReference>
<feature type="chain" id="PRO_5047516428" evidence="8">
    <location>
        <begin position="31"/>
        <end position="335"/>
    </location>
</feature>
<organism evidence="9 10">
    <name type="scientific">Gordonia defluvii</name>
    <dbReference type="NCBI Taxonomy" id="283718"/>
    <lineage>
        <taxon>Bacteria</taxon>
        <taxon>Bacillati</taxon>
        <taxon>Actinomycetota</taxon>
        <taxon>Actinomycetes</taxon>
        <taxon>Mycobacteriales</taxon>
        <taxon>Gordoniaceae</taxon>
        <taxon>Gordonia</taxon>
    </lineage>
</organism>
<gene>
    <name evidence="9" type="ORF">GCM10010528_16500</name>
</gene>
<evidence type="ECO:0000313" key="10">
    <source>
        <dbReference type="Proteomes" id="UP001501035"/>
    </source>
</evidence>
<evidence type="ECO:0000256" key="4">
    <source>
        <dbReference type="ARBA" id="ARBA00022692"/>
    </source>
</evidence>
<dbReference type="PANTHER" id="PTHR30106:SF2">
    <property type="entry name" value="UPF0324 INNER MEMBRANE PROTEIN YEIH"/>
    <property type="match status" value="1"/>
</dbReference>
<comment type="subcellular location">
    <subcellularLocation>
        <location evidence="1">Cell membrane</location>
        <topology evidence="1">Multi-pass membrane protein</topology>
    </subcellularLocation>
</comment>
<comment type="caution">
    <text evidence="9">The sequence shown here is derived from an EMBL/GenBank/DDBJ whole genome shotgun (WGS) entry which is preliminary data.</text>
</comment>
<keyword evidence="10" id="KW-1185">Reference proteome</keyword>
<evidence type="ECO:0000256" key="5">
    <source>
        <dbReference type="ARBA" id="ARBA00022989"/>
    </source>
</evidence>
<feature type="transmembrane region" description="Helical" evidence="7">
    <location>
        <begin position="190"/>
        <end position="211"/>
    </location>
</feature>
<feature type="transmembrane region" description="Helical" evidence="7">
    <location>
        <begin position="130"/>
        <end position="147"/>
    </location>
</feature>
<proteinExistence type="inferred from homology"/>
<dbReference type="EMBL" id="BAAAVS010000023">
    <property type="protein sequence ID" value="GAA3036523.1"/>
    <property type="molecule type" value="Genomic_DNA"/>
</dbReference>
<feature type="transmembrane region" description="Helical" evidence="7">
    <location>
        <begin position="312"/>
        <end position="334"/>
    </location>
</feature>
<evidence type="ECO:0000313" key="9">
    <source>
        <dbReference type="EMBL" id="GAA3036523.1"/>
    </source>
</evidence>
<accession>A0ABP6L965</accession>
<evidence type="ECO:0000256" key="3">
    <source>
        <dbReference type="ARBA" id="ARBA00022475"/>
    </source>
</evidence>
<feature type="transmembrane region" description="Helical" evidence="7">
    <location>
        <begin position="276"/>
        <end position="300"/>
    </location>
</feature>
<feature type="transmembrane region" description="Helical" evidence="7">
    <location>
        <begin position="71"/>
        <end position="90"/>
    </location>
</feature>
<keyword evidence="6 7" id="KW-0472">Membrane</keyword>
<feature type="signal peptide" evidence="8">
    <location>
        <begin position="1"/>
        <end position="30"/>
    </location>
</feature>
<protein>
    <submittedName>
        <fullName evidence="9">YeiH family protein</fullName>
    </submittedName>
</protein>
<evidence type="ECO:0000256" key="1">
    <source>
        <dbReference type="ARBA" id="ARBA00004651"/>
    </source>
</evidence>
<feature type="transmembrane region" description="Helical" evidence="7">
    <location>
        <begin position="96"/>
        <end position="118"/>
    </location>
</feature>
<sequence>MTQQLSRSAPAQRRTAAAVPGLLLCGAASAAAMAVHGAVPVVSPLLVTIVAGAAVANVAPLGPRYAPGLAVAARPLLRVGVALLGLQLVFGDIVGLGARGIVVIVGVVALSLAGSLWAGKLLGLSPAQRLLIACGTSICGAAAVAAVDDVINADDEDVATAIGTVVVFGTALLGLIPLGVGLLELGPVRGGVWAGASIHEVAQVVAAGGVIGSGALAVAVVVKLGRVLMLAPVMTVISLRRRRQARSGPRPPLVPAFVFAFLVCVLLRSADVVPGQVLVVAGQVQVALLSAAMFSLGTGVRIAALRAVGPRPFLLGAAGTMWIAGLGLIGALVVA</sequence>
<reference evidence="10" key="1">
    <citation type="journal article" date="2019" name="Int. J. Syst. Evol. Microbiol.">
        <title>The Global Catalogue of Microorganisms (GCM) 10K type strain sequencing project: providing services to taxonomists for standard genome sequencing and annotation.</title>
        <authorList>
            <consortium name="The Broad Institute Genomics Platform"/>
            <consortium name="The Broad Institute Genome Sequencing Center for Infectious Disease"/>
            <person name="Wu L."/>
            <person name="Ma J."/>
        </authorList>
    </citation>
    <scope>NUCLEOTIDE SEQUENCE [LARGE SCALE GENOMIC DNA]</scope>
    <source>
        <strain evidence="10">JCM 14234</strain>
    </source>
</reference>
<evidence type="ECO:0000256" key="8">
    <source>
        <dbReference type="SAM" id="SignalP"/>
    </source>
</evidence>
<keyword evidence="8" id="KW-0732">Signal</keyword>
<dbReference type="Pfam" id="PF03601">
    <property type="entry name" value="Cons_hypoth698"/>
    <property type="match status" value="1"/>
</dbReference>
<evidence type="ECO:0000256" key="7">
    <source>
        <dbReference type="SAM" id="Phobius"/>
    </source>
</evidence>
<name>A0ABP6L965_9ACTN</name>
<keyword evidence="5 7" id="KW-1133">Transmembrane helix</keyword>
<dbReference type="InterPro" id="IPR018383">
    <property type="entry name" value="UPF0324_pro"/>
</dbReference>
<evidence type="ECO:0000256" key="6">
    <source>
        <dbReference type="ARBA" id="ARBA00023136"/>
    </source>
</evidence>
<dbReference type="RefSeq" id="WP_290713656.1">
    <property type="nucleotide sequence ID" value="NZ_BAAAVS010000023.1"/>
</dbReference>
<comment type="similarity">
    <text evidence="2">Belongs to the UPF0324 family.</text>
</comment>
<keyword evidence="3" id="KW-1003">Cell membrane</keyword>
<keyword evidence="4 7" id="KW-0812">Transmembrane</keyword>
<feature type="transmembrane region" description="Helical" evidence="7">
    <location>
        <begin position="40"/>
        <end position="59"/>
    </location>
</feature>
<feature type="transmembrane region" description="Helical" evidence="7">
    <location>
        <begin position="159"/>
        <end position="183"/>
    </location>
</feature>
<dbReference type="Proteomes" id="UP001501035">
    <property type="component" value="Unassembled WGS sequence"/>
</dbReference>
<evidence type="ECO:0000256" key="2">
    <source>
        <dbReference type="ARBA" id="ARBA00007977"/>
    </source>
</evidence>
<feature type="transmembrane region" description="Helical" evidence="7">
    <location>
        <begin position="217"/>
        <end position="239"/>
    </location>
</feature>